<dbReference type="AlphaFoldDB" id="D5RQ38"/>
<dbReference type="RefSeq" id="WP_007002230.1">
    <property type="nucleotide sequence ID" value="NZ_GG770777.1"/>
</dbReference>
<dbReference type="Pfam" id="PF08874">
    <property type="entry name" value="DUF1835"/>
    <property type="match status" value="1"/>
</dbReference>
<dbReference type="Proteomes" id="UP000005324">
    <property type="component" value="Unassembled WGS sequence"/>
</dbReference>
<comment type="caution">
    <text evidence="2">The sequence shown here is derived from an EMBL/GenBank/DDBJ whole genome shotgun (WGS) entry which is preliminary data.</text>
</comment>
<feature type="domain" description="DUF1835" evidence="1">
    <location>
        <begin position="107"/>
        <end position="213"/>
    </location>
</feature>
<dbReference type="HOGENOM" id="CLU_1087825_0_0_5"/>
<dbReference type="InterPro" id="IPR014973">
    <property type="entry name" value="DUF1835"/>
</dbReference>
<name>D5RQ38_9PROT</name>
<feature type="non-terminal residue" evidence="2">
    <location>
        <position position="256"/>
    </location>
</feature>
<protein>
    <recommendedName>
        <fullName evidence="1">DUF1835 domain-containing protein</fullName>
    </recommendedName>
</protein>
<keyword evidence="3" id="KW-1185">Reference proteome</keyword>
<dbReference type="OrthoDB" id="127805at2"/>
<sequence length="256" mass="27669">MSDRPAPAASPFRIHLDQQRKRAKELLRALRAGEAGALARFRRHHPRAATLPPGALARLGEAQLVIARELGLPSWPRLVAHVAESARSAARIRQGGPAPDGEMPTRHLRCGSDIAPTLREAGFVGDFLEYADPLCQGPVLEAPDWLEHRASFLADSYGAALGFDAAAALQRRRREEAGLQAASASGARIVLWFEHDSYDQLILARCLAQFAAAPPARLELVSAGAYPGGARFIGLGQLPPEALRLLWEQRLPVPAD</sequence>
<evidence type="ECO:0000313" key="3">
    <source>
        <dbReference type="Proteomes" id="UP000005324"/>
    </source>
</evidence>
<reference evidence="2 3" key="1">
    <citation type="submission" date="2010-04" db="EMBL/GenBank/DDBJ databases">
        <authorList>
            <person name="Qin X."/>
            <person name="Bachman B."/>
            <person name="Battles P."/>
            <person name="Bell A."/>
            <person name="Bess C."/>
            <person name="Bickham C."/>
            <person name="Chaboub L."/>
            <person name="Chen D."/>
            <person name="Coyle M."/>
            <person name="Deiros D.R."/>
            <person name="Dinh H."/>
            <person name="Forbes L."/>
            <person name="Fowler G."/>
            <person name="Francisco L."/>
            <person name="Fu Q."/>
            <person name="Gubbala S."/>
            <person name="Hale W."/>
            <person name="Han Y."/>
            <person name="Hemphill L."/>
            <person name="Highlander S.K."/>
            <person name="Hirani K."/>
            <person name="Hogues M."/>
            <person name="Jackson L."/>
            <person name="Jakkamsetti A."/>
            <person name="Javaid M."/>
            <person name="Jiang H."/>
            <person name="Korchina V."/>
            <person name="Kovar C."/>
            <person name="Lara F."/>
            <person name="Lee S."/>
            <person name="Mata R."/>
            <person name="Mathew T."/>
            <person name="Moen C."/>
            <person name="Morales K."/>
            <person name="Munidasa M."/>
            <person name="Nazareth L."/>
            <person name="Ngo R."/>
            <person name="Nguyen L."/>
            <person name="Okwuonu G."/>
            <person name="Ongeri F."/>
            <person name="Patil S."/>
            <person name="Petrosino J."/>
            <person name="Pham C."/>
            <person name="Pham P."/>
            <person name="Pu L.-L."/>
            <person name="Puazo M."/>
            <person name="Raj R."/>
            <person name="Reid J."/>
            <person name="Rouhana J."/>
            <person name="Saada N."/>
            <person name="Shang Y."/>
            <person name="Simmons D."/>
            <person name="Thornton R."/>
            <person name="Warren J."/>
            <person name="Weissenberger G."/>
            <person name="Zhang J."/>
            <person name="Zhang L."/>
            <person name="Zhou C."/>
            <person name="Zhu D."/>
            <person name="Muzny D."/>
            <person name="Worley K."/>
            <person name="Gibbs R."/>
        </authorList>
    </citation>
    <scope>NUCLEOTIDE SEQUENCE [LARGE SCALE GENOMIC DNA]</scope>
    <source>
        <strain evidence="2 3">ATCC 49957</strain>
    </source>
</reference>
<gene>
    <name evidence="2" type="ORF">HMPREF0731_3200</name>
</gene>
<dbReference type="EMBL" id="ADVL01000656">
    <property type="protein sequence ID" value="EFH10564.1"/>
    <property type="molecule type" value="Genomic_DNA"/>
</dbReference>
<organism evidence="2 3">
    <name type="scientific">Pseudoroseomonas cervicalis ATCC 49957</name>
    <dbReference type="NCBI Taxonomy" id="525371"/>
    <lineage>
        <taxon>Bacteria</taxon>
        <taxon>Pseudomonadati</taxon>
        <taxon>Pseudomonadota</taxon>
        <taxon>Alphaproteobacteria</taxon>
        <taxon>Acetobacterales</taxon>
        <taxon>Roseomonadaceae</taxon>
        <taxon>Roseomonas</taxon>
    </lineage>
</organism>
<proteinExistence type="predicted"/>
<evidence type="ECO:0000259" key="1">
    <source>
        <dbReference type="Pfam" id="PF08874"/>
    </source>
</evidence>
<evidence type="ECO:0000313" key="2">
    <source>
        <dbReference type="EMBL" id="EFH10564.1"/>
    </source>
</evidence>
<accession>D5RQ38</accession>